<sequence length="70" mass="7763">MKWMTALLLGAILAFVLPLSLGGQEGGWLHSWAGWGTIRPIKGSPGFLFSVPLFLGSALAFRMFFNWHTR</sequence>
<evidence type="ECO:0000313" key="2">
    <source>
        <dbReference type="EMBL" id="QNP43630.1"/>
    </source>
</evidence>
<feature type="transmembrane region" description="Helical" evidence="1">
    <location>
        <begin position="46"/>
        <end position="65"/>
    </location>
</feature>
<evidence type="ECO:0008006" key="4">
    <source>
        <dbReference type="Google" id="ProtNLM"/>
    </source>
</evidence>
<evidence type="ECO:0000313" key="3">
    <source>
        <dbReference type="Proteomes" id="UP000516134"/>
    </source>
</evidence>
<organism evidence="2 3">
    <name type="scientific">Sphingomonas daechungensis</name>
    <dbReference type="NCBI Taxonomy" id="1176646"/>
    <lineage>
        <taxon>Bacteria</taxon>
        <taxon>Pseudomonadati</taxon>
        <taxon>Pseudomonadota</taxon>
        <taxon>Alphaproteobacteria</taxon>
        <taxon>Sphingomonadales</taxon>
        <taxon>Sphingomonadaceae</taxon>
        <taxon>Sphingomonas</taxon>
    </lineage>
</organism>
<dbReference type="EMBL" id="CP060780">
    <property type="protein sequence ID" value="QNP43630.1"/>
    <property type="molecule type" value="Genomic_DNA"/>
</dbReference>
<protein>
    <recommendedName>
        <fullName evidence="4">DUF2905 domain-containing protein</fullName>
    </recommendedName>
</protein>
<keyword evidence="3" id="KW-1185">Reference proteome</keyword>
<dbReference type="Proteomes" id="UP000516134">
    <property type="component" value="Chromosome"/>
</dbReference>
<keyword evidence="1" id="KW-0812">Transmembrane</keyword>
<evidence type="ECO:0000256" key="1">
    <source>
        <dbReference type="SAM" id="Phobius"/>
    </source>
</evidence>
<keyword evidence="1" id="KW-0472">Membrane</keyword>
<dbReference type="RefSeq" id="WP_187715055.1">
    <property type="nucleotide sequence ID" value="NZ_BAABJC010000001.1"/>
</dbReference>
<keyword evidence="1" id="KW-1133">Transmembrane helix</keyword>
<name>A0ABX6T1L2_9SPHN</name>
<gene>
    <name evidence="2" type="ORF">H9L15_02610</name>
</gene>
<accession>A0ABX6T1L2</accession>
<reference evidence="2 3" key="1">
    <citation type="submission" date="2020-08" db="EMBL/GenBank/DDBJ databases">
        <title>Genome sequence of Sphingomonas daechungensis KACC 18115T.</title>
        <authorList>
            <person name="Hyun D.-W."/>
            <person name="Bae J.-W."/>
        </authorList>
    </citation>
    <scope>NUCLEOTIDE SEQUENCE [LARGE SCALE GENOMIC DNA]</scope>
    <source>
        <strain evidence="2 3">KACC 18115</strain>
    </source>
</reference>
<proteinExistence type="predicted"/>